<dbReference type="AlphaFoldDB" id="A0A1H9WNG1"/>
<gene>
    <name evidence="1" type="ORF">SAMN05216188_1384</name>
</gene>
<dbReference type="Proteomes" id="UP000199352">
    <property type="component" value="Unassembled WGS sequence"/>
</dbReference>
<accession>A0A1H9WNG1</accession>
<proteinExistence type="predicted"/>
<dbReference type="EMBL" id="FOFR01000038">
    <property type="protein sequence ID" value="SES35415.1"/>
    <property type="molecule type" value="Genomic_DNA"/>
</dbReference>
<dbReference type="STRING" id="402600.SAMN05216188_1384"/>
<protein>
    <submittedName>
        <fullName evidence="1">Uncharacterized protein</fullName>
    </submittedName>
</protein>
<organism evidence="1 2">
    <name type="scientific">Lentzea xinjiangensis</name>
    <dbReference type="NCBI Taxonomy" id="402600"/>
    <lineage>
        <taxon>Bacteria</taxon>
        <taxon>Bacillati</taxon>
        <taxon>Actinomycetota</taxon>
        <taxon>Actinomycetes</taxon>
        <taxon>Pseudonocardiales</taxon>
        <taxon>Pseudonocardiaceae</taxon>
        <taxon>Lentzea</taxon>
    </lineage>
</organism>
<name>A0A1H9WNG1_9PSEU</name>
<evidence type="ECO:0000313" key="2">
    <source>
        <dbReference type="Proteomes" id="UP000199352"/>
    </source>
</evidence>
<reference evidence="2" key="1">
    <citation type="submission" date="2016-10" db="EMBL/GenBank/DDBJ databases">
        <authorList>
            <person name="Varghese N."/>
            <person name="Submissions S."/>
        </authorList>
    </citation>
    <scope>NUCLEOTIDE SEQUENCE [LARGE SCALE GENOMIC DNA]</scope>
    <source>
        <strain evidence="2">CGMCC 4.3525</strain>
    </source>
</reference>
<dbReference type="RefSeq" id="WP_089962129.1">
    <property type="nucleotide sequence ID" value="NZ_FOFR01000038.1"/>
</dbReference>
<keyword evidence="2" id="KW-1185">Reference proteome</keyword>
<evidence type="ECO:0000313" key="1">
    <source>
        <dbReference type="EMBL" id="SES35415.1"/>
    </source>
</evidence>
<sequence length="62" mass="6488">MNESLRRPADRPEPAEHAIGEMELAPKVLAGARARALMGLTLAVSALAPLTPALSDTTVSDH</sequence>